<dbReference type="PROSITE" id="PS51819">
    <property type="entry name" value="VOC"/>
    <property type="match status" value="1"/>
</dbReference>
<dbReference type="CDD" id="cd07245">
    <property type="entry name" value="VOC_like"/>
    <property type="match status" value="1"/>
</dbReference>
<accession>A0A3B0WF98</accession>
<gene>
    <name evidence="2" type="ORF">MNBD_GAMMA06-1809</name>
</gene>
<dbReference type="InterPro" id="IPR004360">
    <property type="entry name" value="Glyas_Fos-R_dOase_dom"/>
</dbReference>
<dbReference type="EMBL" id="UOFD01000024">
    <property type="protein sequence ID" value="VAW51110.1"/>
    <property type="molecule type" value="Genomic_DNA"/>
</dbReference>
<organism evidence="2">
    <name type="scientific">hydrothermal vent metagenome</name>
    <dbReference type="NCBI Taxonomy" id="652676"/>
    <lineage>
        <taxon>unclassified sequences</taxon>
        <taxon>metagenomes</taxon>
        <taxon>ecological metagenomes</taxon>
    </lineage>
</organism>
<evidence type="ECO:0000313" key="2">
    <source>
        <dbReference type="EMBL" id="VAW51110.1"/>
    </source>
</evidence>
<reference evidence="2" key="1">
    <citation type="submission" date="2018-06" db="EMBL/GenBank/DDBJ databases">
        <authorList>
            <person name="Zhirakovskaya E."/>
        </authorList>
    </citation>
    <scope>NUCLEOTIDE SEQUENCE</scope>
</reference>
<name>A0A3B0WF98_9ZZZZ</name>
<dbReference type="InterPro" id="IPR037523">
    <property type="entry name" value="VOC_core"/>
</dbReference>
<sequence>MSSNNSPFVIAVDHCSLIVADTDKALEFYQGILGLPLDDSRPDLGYPGAWLQVGSGQIHLLEVPNPDSMENRPAHGGRDHHVALQVSDLNALMQRLDKAAIKYSKSKSARTALFCRDFDGNAIELVEK</sequence>
<feature type="domain" description="VOC" evidence="1">
    <location>
        <begin position="11"/>
        <end position="128"/>
    </location>
</feature>
<dbReference type="AlphaFoldDB" id="A0A3B0WF98"/>
<dbReference type="Gene3D" id="3.10.180.10">
    <property type="entry name" value="2,3-Dihydroxybiphenyl 1,2-Dioxygenase, domain 1"/>
    <property type="match status" value="1"/>
</dbReference>
<dbReference type="InterPro" id="IPR029068">
    <property type="entry name" value="Glyas_Bleomycin-R_OHBP_Dase"/>
</dbReference>
<proteinExistence type="predicted"/>
<dbReference type="PANTHER" id="PTHR21366">
    <property type="entry name" value="GLYOXALASE FAMILY PROTEIN"/>
    <property type="match status" value="1"/>
</dbReference>
<protein>
    <submittedName>
        <fullName evidence="2">Gb/AAD55473.1</fullName>
    </submittedName>
</protein>
<dbReference type="SUPFAM" id="SSF54593">
    <property type="entry name" value="Glyoxalase/Bleomycin resistance protein/Dihydroxybiphenyl dioxygenase"/>
    <property type="match status" value="1"/>
</dbReference>
<evidence type="ECO:0000259" key="1">
    <source>
        <dbReference type="PROSITE" id="PS51819"/>
    </source>
</evidence>
<dbReference type="Pfam" id="PF00903">
    <property type="entry name" value="Glyoxalase"/>
    <property type="match status" value="1"/>
</dbReference>
<dbReference type="InterPro" id="IPR050383">
    <property type="entry name" value="GlyoxalaseI/FosfomycinResist"/>
</dbReference>
<dbReference type="PANTHER" id="PTHR21366:SF22">
    <property type="entry name" value="VOC DOMAIN-CONTAINING PROTEIN"/>
    <property type="match status" value="1"/>
</dbReference>